<dbReference type="Pfam" id="PF04371">
    <property type="entry name" value="PAD_porph"/>
    <property type="match status" value="1"/>
</dbReference>
<dbReference type="SUPFAM" id="SSF55909">
    <property type="entry name" value="Pentein"/>
    <property type="match status" value="1"/>
</dbReference>
<evidence type="ECO:0000313" key="2">
    <source>
        <dbReference type="EMBL" id="GID72950.1"/>
    </source>
</evidence>
<sequence>MTAQWRMPAETEPHDCTWMAWPSAGYTLGDTEADADDARRAWAEVALAVARFEPVRMVVDPVAKRHARKWLGSDVELLEAPLDDAWMRDIGPTFVVGPGGLGAVDWVFNGWGQQGWARWERDARIARRVAEWAGATLIPSPMVNEGGGLHVDGAGTVLVTETVQLDPARNPGWRREDVEAELRRTLGVHAVVWLPRGLTRDYGEYGTRGHVDIVATVPSPGTVLLHVQRDPRHPDHAIDDALRAALPADWRIVDLPAPERLEDEEGPVDHSYVNHLVCNGGVVACTFGDPRDAEALETLASAYAGREVTGVDARVIFARGGGIHCITQQQPRVAS</sequence>
<reference evidence="2 3" key="1">
    <citation type="submission" date="2021-01" db="EMBL/GenBank/DDBJ databases">
        <title>Whole genome shotgun sequence of Actinoplanes deccanensis NBRC 13994.</title>
        <authorList>
            <person name="Komaki H."/>
            <person name="Tamura T."/>
        </authorList>
    </citation>
    <scope>NUCLEOTIDE SEQUENCE [LARGE SCALE GENOMIC DNA]</scope>
    <source>
        <strain evidence="2 3">NBRC 13994</strain>
    </source>
</reference>
<evidence type="ECO:0000256" key="1">
    <source>
        <dbReference type="ARBA" id="ARBA00022801"/>
    </source>
</evidence>
<organism evidence="2 3">
    <name type="scientific">Paractinoplanes deccanensis</name>
    <dbReference type="NCBI Taxonomy" id="113561"/>
    <lineage>
        <taxon>Bacteria</taxon>
        <taxon>Bacillati</taxon>
        <taxon>Actinomycetota</taxon>
        <taxon>Actinomycetes</taxon>
        <taxon>Micromonosporales</taxon>
        <taxon>Micromonosporaceae</taxon>
        <taxon>Paractinoplanes</taxon>
    </lineage>
</organism>
<dbReference type="Gene3D" id="3.75.10.10">
    <property type="entry name" value="L-arginine/glycine Amidinotransferase, Chain A"/>
    <property type="match status" value="1"/>
</dbReference>
<evidence type="ECO:0000313" key="3">
    <source>
        <dbReference type="Proteomes" id="UP000609879"/>
    </source>
</evidence>
<gene>
    <name evidence="2" type="ORF">Ade02nite_15910</name>
</gene>
<comment type="caution">
    <text evidence="2">The sequence shown here is derived from an EMBL/GenBank/DDBJ whole genome shotgun (WGS) entry which is preliminary data.</text>
</comment>
<keyword evidence="1" id="KW-0378">Hydrolase</keyword>
<keyword evidence="3" id="KW-1185">Reference proteome</keyword>
<dbReference type="EMBL" id="BOMI01000024">
    <property type="protein sequence ID" value="GID72950.1"/>
    <property type="molecule type" value="Genomic_DNA"/>
</dbReference>
<proteinExistence type="predicted"/>
<dbReference type="Proteomes" id="UP000609879">
    <property type="component" value="Unassembled WGS sequence"/>
</dbReference>
<dbReference type="InterPro" id="IPR007466">
    <property type="entry name" value="Peptidyl-Arg-deiminase_porph"/>
</dbReference>
<accession>A0ABQ3XZ11</accession>
<dbReference type="PANTHER" id="PTHR31377">
    <property type="entry name" value="AGMATINE DEIMINASE-RELATED"/>
    <property type="match status" value="1"/>
</dbReference>
<dbReference type="PANTHER" id="PTHR31377:SF0">
    <property type="entry name" value="AGMATINE DEIMINASE-RELATED"/>
    <property type="match status" value="1"/>
</dbReference>
<name>A0ABQ3XZ11_9ACTN</name>
<protein>
    <submittedName>
        <fullName evidence="2">Agmatine deiminase</fullName>
    </submittedName>
</protein>